<evidence type="ECO:0000313" key="1">
    <source>
        <dbReference type="EMBL" id="PWJ47567.1"/>
    </source>
</evidence>
<dbReference type="AlphaFoldDB" id="A0A316ACR7"/>
<dbReference type="EMBL" id="QGDT01000063">
    <property type="protein sequence ID" value="PWJ47567.1"/>
    <property type="molecule type" value="Genomic_DNA"/>
</dbReference>
<comment type="caution">
    <text evidence="1">The sequence shown here is derived from an EMBL/GenBank/DDBJ whole genome shotgun (WGS) entry which is preliminary data.</text>
</comment>
<dbReference type="Proteomes" id="UP000245880">
    <property type="component" value="Unassembled WGS sequence"/>
</dbReference>
<name>A0A316ACR7_9BACT</name>
<gene>
    <name evidence="1" type="ORF">CLV98_1631</name>
</gene>
<reference evidence="1 2" key="1">
    <citation type="submission" date="2018-03" db="EMBL/GenBank/DDBJ databases">
        <title>Genomic Encyclopedia of Archaeal and Bacterial Type Strains, Phase II (KMG-II): from individual species to whole genera.</title>
        <authorList>
            <person name="Goeker M."/>
        </authorList>
    </citation>
    <scope>NUCLEOTIDE SEQUENCE [LARGE SCALE GENOMIC DNA]</scope>
    <source>
        <strain evidence="1 2">DSM 100346</strain>
    </source>
</reference>
<feature type="non-terminal residue" evidence="1">
    <location>
        <position position="71"/>
    </location>
</feature>
<sequence>MNTEMVVIKDLITLEEFFIHASQTLGGIDVFQHISVGPDGLQEMGHLFEKTIRPDQLVCTFQVAETPLYDN</sequence>
<protein>
    <submittedName>
        <fullName evidence="1">Uncharacterized protein</fullName>
    </submittedName>
</protein>
<dbReference type="OrthoDB" id="961757at2"/>
<dbReference type="RefSeq" id="WP_146202360.1">
    <property type="nucleotide sequence ID" value="NZ_QGDT01000063.1"/>
</dbReference>
<proteinExistence type="predicted"/>
<evidence type="ECO:0000313" key="2">
    <source>
        <dbReference type="Proteomes" id="UP000245880"/>
    </source>
</evidence>
<organism evidence="1 2">
    <name type="scientific">Dyadobacter jejuensis</name>
    <dbReference type="NCBI Taxonomy" id="1082580"/>
    <lineage>
        <taxon>Bacteria</taxon>
        <taxon>Pseudomonadati</taxon>
        <taxon>Bacteroidota</taxon>
        <taxon>Cytophagia</taxon>
        <taxon>Cytophagales</taxon>
        <taxon>Spirosomataceae</taxon>
        <taxon>Dyadobacter</taxon>
    </lineage>
</organism>
<keyword evidence="2" id="KW-1185">Reference proteome</keyword>
<accession>A0A316ACR7</accession>